<evidence type="ECO:0000313" key="2">
    <source>
        <dbReference type="Proteomes" id="UP000011765"/>
    </source>
</evidence>
<dbReference type="Proteomes" id="UP000011765">
    <property type="component" value="Chromosome"/>
</dbReference>
<dbReference type="InterPro" id="IPR035093">
    <property type="entry name" value="RelE/ParE_toxin_dom_sf"/>
</dbReference>
<dbReference type="RefSeq" id="WP_013755758.1">
    <property type="nucleotide sequence ID" value="NC_015499.1"/>
</dbReference>
<name>M1E7K3_9BACT</name>
<dbReference type="AlphaFoldDB" id="M1E7K3"/>
<dbReference type="SUPFAM" id="SSF143011">
    <property type="entry name" value="RelE-like"/>
    <property type="match status" value="1"/>
</dbReference>
<evidence type="ECO:0000313" key="1">
    <source>
        <dbReference type="EMBL" id="AEE14029.1"/>
    </source>
</evidence>
<gene>
    <name evidence="1" type="ORF">Thena_0384</name>
</gene>
<organism evidence="1 2">
    <name type="scientific">Thermodesulfobium narugense DSM 14796</name>
    <dbReference type="NCBI Taxonomy" id="747365"/>
    <lineage>
        <taxon>Bacteria</taxon>
        <taxon>Pseudomonadati</taxon>
        <taxon>Thermodesulfobiota</taxon>
        <taxon>Thermodesulfobiia</taxon>
        <taxon>Thermodesulfobiales</taxon>
        <taxon>Thermodesulfobiaceae</taxon>
        <taxon>Thermodesulfobium</taxon>
    </lineage>
</organism>
<protein>
    <submittedName>
        <fullName evidence="1">Plasmid stabilization system protein</fullName>
    </submittedName>
</protein>
<sequence>MYEIVFSKSYEKRAKQFFKLYPELIQRYQKVLYIMKSNPDHPSLKLHKLKGNLKELYSLSIDLKYRIILDFIIKDKMIILVDIGAHDDVYY</sequence>
<dbReference type="EMBL" id="CP002690">
    <property type="protein sequence ID" value="AEE14029.1"/>
    <property type="molecule type" value="Genomic_DNA"/>
</dbReference>
<dbReference type="HOGENOM" id="CLU_161929_0_0_9"/>
<dbReference type="STRING" id="747365.Thena_0384"/>
<dbReference type="OrthoDB" id="5521312at2"/>
<dbReference type="Gene3D" id="3.30.2310.20">
    <property type="entry name" value="RelE-like"/>
    <property type="match status" value="1"/>
</dbReference>
<accession>M1E7K3</accession>
<dbReference type="KEGG" id="tnr:Thena_0384"/>
<dbReference type="eggNOG" id="COG3041">
    <property type="taxonomic scope" value="Bacteria"/>
</dbReference>
<reference evidence="1 2" key="1">
    <citation type="submission" date="2011-04" db="EMBL/GenBank/DDBJ databases">
        <title>The complete genome of Thermodesulfobium narugense DSM 14796.</title>
        <authorList>
            <consortium name="US DOE Joint Genome Institute (JGI-PGF)"/>
            <person name="Lucas S."/>
            <person name="Han J."/>
            <person name="Lapidus A."/>
            <person name="Bruce D."/>
            <person name="Goodwin L."/>
            <person name="Pitluck S."/>
            <person name="Peters L."/>
            <person name="Kyrpides N."/>
            <person name="Mavromatis K."/>
            <person name="Pagani I."/>
            <person name="Ivanova N."/>
            <person name="Ovchinnikova G."/>
            <person name="Zhang X."/>
            <person name="Saunders L."/>
            <person name="Detter J.C."/>
            <person name="Tapia R."/>
            <person name="Han C."/>
            <person name="Land M."/>
            <person name="Hauser L."/>
            <person name="Markowitz V."/>
            <person name="Cheng J.-F."/>
            <person name="Hugenholtz P."/>
            <person name="Woyke T."/>
            <person name="Wu D."/>
            <person name="Spring S."/>
            <person name="Schroeder M."/>
            <person name="Brambilla E."/>
            <person name="Klenk H.-P."/>
            <person name="Eisen J.A."/>
        </authorList>
    </citation>
    <scope>NUCLEOTIDE SEQUENCE [LARGE SCALE GENOMIC DNA]</scope>
    <source>
        <strain evidence="1 2">DSM 14796</strain>
    </source>
</reference>
<proteinExistence type="predicted"/>
<keyword evidence="2" id="KW-1185">Reference proteome</keyword>